<dbReference type="PANTHER" id="PTHR43767:SF1">
    <property type="entry name" value="NONRIBOSOMAL PEPTIDE SYNTHASE PES1 (EUROFUNG)-RELATED"/>
    <property type="match status" value="1"/>
</dbReference>
<dbReference type="Gene3D" id="3.30.300.30">
    <property type="match status" value="1"/>
</dbReference>
<dbReference type="InterPro" id="IPR020845">
    <property type="entry name" value="AMP-binding_CS"/>
</dbReference>
<dbReference type="Pfam" id="PF13193">
    <property type="entry name" value="AMP-binding_C"/>
    <property type="match status" value="1"/>
</dbReference>
<reference evidence="3" key="1">
    <citation type="submission" date="2022-08" db="EMBL/GenBank/DDBJ databases">
        <title>Nisaea acidiphila sp. nov., isolated from a marine algal debris and emended description of the genus Nisaea Urios et al. 2008.</title>
        <authorList>
            <person name="Kwon K."/>
        </authorList>
    </citation>
    <scope>NUCLEOTIDE SEQUENCE</scope>
    <source>
        <strain evidence="3">MEBiC11861</strain>
    </source>
</reference>
<dbReference type="Gene3D" id="3.40.50.12780">
    <property type="entry name" value="N-terminal domain of ligase-like"/>
    <property type="match status" value="1"/>
</dbReference>
<dbReference type="InterPro" id="IPR050237">
    <property type="entry name" value="ATP-dep_AMP-bd_enzyme"/>
</dbReference>
<dbReference type="EMBL" id="CP102480">
    <property type="protein sequence ID" value="UUX50637.1"/>
    <property type="molecule type" value="Genomic_DNA"/>
</dbReference>
<dbReference type="PANTHER" id="PTHR43767">
    <property type="entry name" value="LONG-CHAIN-FATTY-ACID--COA LIGASE"/>
    <property type="match status" value="1"/>
</dbReference>
<evidence type="ECO:0000313" key="4">
    <source>
        <dbReference type="Proteomes" id="UP001060336"/>
    </source>
</evidence>
<dbReference type="KEGG" id="naci:NUH88_02835"/>
<dbReference type="PROSITE" id="PS00455">
    <property type="entry name" value="AMP_BINDING"/>
    <property type="match status" value="1"/>
</dbReference>
<proteinExistence type="predicted"/>
<accession>A0A9J7AYX6</accession>
<dbReference type="RefSeq" id="WP_257769836.1">
    <property type="nucleotide sequence ID" value="NZ_CP102480.1"/>
</dbReference>
<sequence length="517" mass="55040">MTSTFERSFPEGSYLHAIVDRRAEDSADRPLLTDDTVSLDGQGLKAAVLKAETALRDYGVRGGDRVLLVNENSVALQVMIFALSRIGAWTVLINARLTEAEIAKIAEHSGARTTIFTTGVSPDAAAHAANANAVPFDAGQIGDLMIAPLNEAAQAEPLDADGTKQVAALIYTSGTTGQPKGVMLTHGNLLFIAEASGSIRKIGPSDFAYGVLPTSHVFGLASVFLGTLAHGGHLRTVSRFVPMEAARALEEDGVTIFQGVPAMYAHLLELSAKRGAPLPAPKLRYLSAGGAPLDLAIKERVEKMWNQPLHNGYGLTETSPTVTTTRMESPVSDESVGPVLPGVECRIADQETGLPRKAGEVGEIWVRGANVMKGYYRDPEQTAKAVTSDGWFKTGDLGRMDGDGNLYVVGRLKELIIRSGFNVYPAEVEGVLAAHPDIALSAVVGRVVGDNEEVVAFVQPIAGRIIEKSELEAHMRANLAPYKCPSHYVFLEALPATATGKILKAQLKKTAENLSIV</sequence>
<dbReference type="InterPro" id="IPR000873">
    <property type="entry name" value="AMP-dep_synth/lig_dom"/>
</dbReference>
<organism evidence="3 4">
    <name type="scientific">Nisaea acidiphila</name>
    <dbReference type="NCBI Taxonomy" id="1862145"/>
    <lineage>
        <taxon>Bacteria</taxon>
        <taxon>Pseudomonadati</taxon>
        <taxon>Pseudomonadota</taxon>
        <taxon>Alphaproteobacteria</taxon>
        <taxon>Rhodospirillales</taxon>
        <taxon>Thalassobaculaceae</taxon>
        <taxon>Nisaea</taxon>
    </lineage>
</organism>
<dbReference type="InterPro" id="IPR042099">
    <property type="entry name" value="ANL_N_sf"/>
</dbReference>
<protein>
    <submittedName>
        <fullName evidence="3">AMP-binding protein</fullName>
    </submittedName>
</protein>
<dbReference type="InterPro" id="IPR045851">
    <property type="entry name" value="AMP-bd_C_sf"/>
</dbReference>
<dbReference type="Proteomes" id="UP001060336">
    <property type="component" value="Chromosome"/>
</dbReference>
<dbReference type="SUPFAM" id="SSF56801">
    <property type="entry name" value="Acetyl-CoA synthetase-like"/>
    <property type="match status" value="1"/>
</dbReference>
<evidence type="ECO:0000259" key="1">
    <source>
        <dbReference type="Pfam" id="PF00501"/>
    </source>
</evidence>
<dbReference type="Pfam" id="PF00501">
    <property type="entry name" value="AMP-binding"/>
    <property type="match status" value="1"/>
</dbReference>
<dbReference type="InterPro" id="IPR025110">
    <property type="entry name" value="AMP-bd_C"/>
</dbReference>
<keyword evidence="4" id="KW-1185">Reference proteome</keyword>
<feature type="domain" description="AMP-binding enzyme C-terminal" evidence="2">
    <location>
        <begin position="427"/>
        <end position="501"/>
    </location>
</feature>
<name>A0A9J7AYX6_9PROT</name>
<gene>
    <name evidence="3" type="ORF">NUH88_02835</name>
</gene>
<evidence type="ECO:0000259" key="2">
    <source>
        <dbReference type="Pfam" id="PF13193"/>
    </source>
</evidence>
<dbReference type="AlphaFoldDB" id="A0A9J7AYX6"/>
<evidence type="ECO:0000313" key="3">
    <source>
        <dbReference type="EMBL" id="UUX50637.1"/>
    </source>
</evidence>
<dbReference type="GO" id="GO:0016878">
    <property type="term" value="F:acid-thiol ligase activity"/>
    <property type="evidence" value="ECO:0007669"/>
    <property type="project" value="UniProtKB-ARBA"/>
</dbReference>
<feature type="domain" description="AMP-dependent synthetase/ligase" evidence="1">
    <location>
        <begin position="20"/>
        <end position="376"/>
    </location>
</feature>